<protein>
    <recommendedName>
        <fullName evidence="2">Clr5 domain-containing protein</fullName>
    </recommendedName>
</protein>
<accession>A0A8H4KKV8</accession>
<dbReference type="PANTHER" id="PTHR46224">
    <property type="entry name" value="ANKYRIN REPEAT FAMILY PROTEIN"/>
    <property type="match status" value="1"/>
</dbReference>
<comment type="caution">
    <text evidence="3">The sequence shown here is derived from an EMBL/GenBank/DDBJ whole genome shotgun (WGS) entry which is preliminary data.</text>
</comment>
<keyword evidence="1" id="KW-0040">ANK repeat</keyword>
<dbReference type="PANTHER" id="PTHR46224:SF64">
    <property type="entry name" value="IQ MOTIF AND ANKYRIN REPEAT DOMAIN-CONTAINING PROTEIN 1"/>
    <property type="match status" value="1"/>
</dbReference>
<dbReference type="InterPro" id="IPR036770">
    <property type="entry name" value="Ankyrin_rpt-contain_sf"/>
</dbReference>
<feature type="repeat" description="ANK" evidence="1">
    <location>
        <begin position="322"/>
        <end position="354"/>
    </location>
</feature>
<name>A0A8H4KKV8_9HYPO</name>
<dbReference type="PROSITE" id="PS50088">
    <property type="entry name" value="ANK_REPEAT"/>
    <property type="match status" value="2"/>
</dbReference>
<dbReference type="SMART" id="SM00248">
    <property type="entry name" value="ANK"/>
    <property type="match status" value="8"/>
</dbReference>
<dbReference type="InterPro" id="IPR002110">
    <property type="entry name" value="Ankyrin_rpt"/>
</dbReference>
<sequence>MPETEKIPAWRWEENKEHIRALYIDKNTKLDELIHLMERDHAFVATKAQYIRKLGNWKMKKNATQGEWKHAERLIGKRKLEGKDTDIVIKGKVVSANKLRKELGRYGWVQSYGPAASSPQHSPSAIAAITPPDSNSRIVLVDTIPWFQFQNSARLLIKPTDTPNSDNSLANILFSQGDLSLLTDIVLKQSVSIDDATTIEQLRSVIQSQVPQKSDFSMDLQSTALAHDPWLPLIEWVIYRSTNNLLNNLEAYDLLSFISSRTLACTNVGNLVQEICHINGPTTKIILSNLLVAATIRGHSSQARLFLELGADPESKDRTFSSAMSVIQLAAQRHDKHLLAMLLQKGADPNRSDCTIYEVKSPLMLALETPGGFDVLELLVNSGADVNRGYFTHLSIWHGTCPLEQAVWNGEFDCAKLLIDAEASIDNPWILRSAVELKDQKMISLLLGAGMAPNPSLETRISKETQTNLDLAVEIGAVDCVETLIAAGIKSDDQALLRTLDYDDTKMFNLLVAAGLDVNVPQLGIGHELMQSTYPLRVRDINRNSFLSIVAPTRVTSEVAIIQHLLDAGADIDRLSPVPFEYQTPQTALQTAVEWSHHSVSKFLLDKGASPNKRSPASPTPLQQACEDLVNRVRDSSTQREIINALLESGADVNAAPATVVGAQTAL</sequence>
<evidence type="ECO:0000256" key="1">
    <source>
        <dbReference type="PROSITE-ProRule" id="PRU00023"/>
    </source>
</evidence>
<gene>
    <name evidence="3" type="ORF">F53441_4142</name>
</gene>
<dbReference type="OrthoDB" id="539213at2759"/>
<dbReference type="AlphaFoldDB" id="A0A8H4KKV8"/>
<feature type="repeat" description="ANK" evidence="1">
    <location>
        <begin position="584"/>
        <end position="616"/>
    </location>
</feature>
<proteinExistence type="predicted"/>
<evidence type="ECO:0000313" key="3">
    <source>
        <dbReference type="EMBL" id="KAF4453145.1"/>
    </source>
</evidence>
<evidence type="ECO:0000313" key="4">
    <source>
        <dbReference type="Proteomes" id="UP000605986"/>
    </source>
</evidence>
<dbReference type="SUPFAM" id="SSF48403">
    <property type="entry name" value="Ankyrin repeat"/>
    <property type="match status" value="1"/>
</dbReference>
<dbReference type="InterPro" id="IPR051616">
    <property type="entry name" value="Cul2-RING_E3_ligase_SR"/>
</dbReference>
<evidence type="ECO:0000259" key="2">
    <source>
        <dbReference type="Pfam" id="PF14420"/>
    </source>
</evidence>
<dbReference type="InterPro" id="IPR025676">
    <property type="entry name" value="Clr5_dom"/>
</dbReference>
<dbReference type="Pfam" id="PF14420">
    <property type="entry name" value="Clr5"/>
    <property type="match status" value="1"/>
</dbReference>
<dbReference type="Proteomes" id="UP000605986">
    <property type="component" value="Unassembled WGS sequence"/>
</dbReference>
<organism evidence="3 4">
    <name type="scientific">Fusarium austroafricanum</name>
    <dbReference type="NCBI Taxonomy" id="2364996"/>
    <lineage>
        <taxon>Eukaryota</taxon>
        <taxon>Fungi</taxon>
        <taxon>Dikarya</taxon>
        <taxon>Ascomycota</taxon>
        <taxon>Pezizomycotina</taxon>
        <taxon>Sordariomycetes</taxon>
        <taxon>Hypocreomycetidae</taxon>
        <taxon>Hypocreales</taxon>
        <taxon>Nectriaceae</taxon>
        <taxon>Fusarium</taxon>
        <taxon>Fusarium concolor species complex</taxon>
    </lineage>
</organism>
<dbReference type="Pfam" id="PF12796">
    <property type="entry name" value="Ank_2"/>
    <property type="match status" value="2"/>
</dbReference>
<feature type="domain" description="Clr5" evidence="2">
    <location>
        <begin position="9"/>
        <end position="61"/>
    </location>
</feature>
<keyword evidence="4" id="KW-1185">Reference proteome</keyword>
<dbReference type="Gene3D" id="1.25.40.20">
    <property type="entry name" value="Ankyrin repeat-containing domain"/>
    <property type="match status" value="2"/>
</dbReference>
<reference evidence="3" key="1">
    <citation type="submission" date="2020-01" db="EMBL/GenBank/DDBJ databases">
        <title>Identification and distribution of gene clusters putatively required for synthesis of sphingolipid metabolism inhibitors in phylogenetically diverse species of the filamentous fungus Fusarium.</title>
        <authorList>
            <person name="Kim H.-S."/>
            <person name="Busman M."/>
            <person name="Brown D.W."/>
            <person name="Divon H."/>
            <person name="Uhlig S."/>
            <person name="Proctor R.H."/>
        </authorList>
    </citation>
    <scope>NUCLEOTIDE SEQUENCE</scope>
    <source>
        <strain evidence="3">NRRL 53441</strain>
    </source>
</reference>
<dbReference type="EMBL" id="JAADJG010000162">
    <property type="protein sequence ID" value="KAF4453145.1"/>
    <property type="molecule type" value="Genomic_DNA"/>
</dbReference>